<dbReference type="EMBL" id="MZNU01000075">
    <property type="protein sequence ID" value="OWP05430.1"/>
    <property type="molecule type" value="Genomic_DNA"/>
</dbReference>
<evidence type="ECO:0000256" key="8">
    <source>
        <dbReference type="ARBA" id="ARBA00023170"/>
    </source>
</evidence>
<dbReference type="GO" id="GO:0005886">
    <property type="term" value="C:plasma membrane"/>
    <property type="evidence" value="ECO:0007669"/>
    <property type="project" value="TreeGrafter"/>
</dbReference>
<evidence type="ECO:0000256" key="5">
    <source>
        <dbReference type="ARBA" id="ARBA00022989"/>
    </source>
</evidence>
<evidence type="ECO:0008006" key="14">
    <source>
        <dbReference type="Google" id="ProtNLM"/>
    </source>
</evidence>
<evidence type="ECO:0000256" key="9">
    <source>
        <dbReference type="ARBA" id="ARBA00023224"/>
    </source>
</evidence>
<dbReference type="InterPro" id="IPR001499">
    <property type="entry name" value="GPCR_STE3"/>
</dbReference>
<evidence type="ECO:0000313" key="12">
    <source>
        <dbReference type="EMBL" id="OWP05430.1"/>
    </source>
</evidence>
<evidence type="ECO:0000313" key="13">
    <source>
        <dbReference type="Proteomes" id="UP000242519"/>
    </source>
</evidence>
<evidence type="ECO:0000256" key="3">
    <source>
        <dbReference type="ARBA" id="ARBA00022507"/>
    </source>
</evidence>
<feature type="transmembrane region" description="Helical" evidence="11">
    <location>
        <begin position="20"/>
        <end position="40"/>
    </location>
</feature>
<protein>
    <recommendedName>
        <fullName evidence="14">Pheromone a factor receptor</fullName>
    </recommendedName>
</protein>
<evidence type="ECO:0000256" key="4">
    <source>
        <dbReference type="ARBA" id="ARBA00022692"/>
    </source>
</evidence>
<evidence type="ECO:0000256" key="10">
    <source>
        <dbReference type="SAM" id="MobiDB-lite"/>
    </source>
</evidence>
<feature type="compositionally biased region" description="Low complexity" evidence="10">
    <location>
        <begin position="536"/>
        <end position="546"/>
    </location>
</feature>
<evidence type="ECO:0000256" key="2">
    <source>
        <dbReference type="ARBA" id="ARBA00011085"/>
    </source>
</evidence>
<feature type="compositionally biased region" description="Low complexity" evidence="10">
    <location>
        <begin position="443"/>
        <end position="467"/>
    </location>
</feature>
<keyword evidence="3" id="KW-0589">Pheromone response</keyword>
<dbReference type="PANTHER" id="PTHR28097:SF1">
    <property type="entry name" value="PHEROMONE A FACTOR RECEPTOR"/>
    <property type="match status" value="1"/>
</dbReference>
<feature type="transmembrane region" description="Helical" evidence="11">
    <location>
        <begin position="177"/>
        <end position="198"/>
    </location>
</feature>
<sequence length="677" mass="74633">MENPDMPTMEGYDEPAVVANVANAIALPIFAVLALLITYLPLRSFYRVKNVAACSIIFVVNVVNLMTLINTLIWPSDDWTTWWLGYGVCDVEVLLRFPITLALVTSLCCLSKGLADALDTEHAVFNQTKAQRRRKVIADVLFCWAVPVMQMVLHYVVQAGRYMIAPVFGCTDQQDNSWPMLVIFSIWGPLFILLNVYYAGRLRPVPDPVACSRSLTVVFFLGLMLVRLRRHRQTISEALTSTGSGLPPRKFVKLVLISMSLIVIYLPVQAVFIWYATPTTLVPYSWARIHNPATWDPILFIHTEDQSSLQWNGWAGIAMALMMFLYFGFNDDAVDTYRKWLVYCGAGRIWPSLTMSREQRRGRAGGSAAGGSRGSFTSHFDLVSKAMKYMDGNLRKNSHAMSTTVGDAWVSLPPPRMVVLCSDRVLPRDRSRKGSQGTLENMTALAHTSTATSSIQLKSPTTPTSTRHPPDLTEKITPAPAPYDCQPPTSRVSPSVVRLAAAPPHRGFFSLFRTHLNLPLDLFASSASHDEDSKTESATPASTSSERAQDLESRAQASSSHRRTPSVPTHSTATVSTSIWSSPTPSSHCAPHPLFHGRSRSATGSPDDELDPDSPRLGSRAYRERARREAAEEESKSGRRAEGAPPELGVVPEAEGSQRGAEGVVKTTLLERTESVV</sequence>
<dbReference type="AlphaFoldDB" id="A0A218ZCV0"/>
<evidence type="ECO:0000256" key="1">
    <source>
        <dbReference type="ARBA" id="ARBA00004141"/>
    </source>
</evidence>
<organism evidence="12 13">
    <name type="scientific">Diplocarpon coronariae</name>
    <dbReference type="NCBI Taxonomy" id="2795749"/>
    <lineage>
        <taxon>Eukaryota</taxon>
        <taxon>Fungi</taxon>
        <taxon>Dikarya</taxon>
        <taxon>Ascomycota</taxon>
        <taxon>Pezizomycotina</taxon>
        <taxon>Leotiomycetes</taxon>
        <taxon>Helotiales</taxon>
        <taxon>Drepanopezizaceae</taxon>
        <taxon>Diplocarpon</taxon>
    </lineage>
</organism>
<feature type="compositionally biased region" description="Basic and acidic residues" evidence="10">
    <location>
        <begin position="621"/>
        <end position="642"/>
    </location>
</feature>
<dbReference type="OrthoDB" id="2874149at2759"/>
<dbReference type="PRINTS" id="PR00899">
    <property type="entry name" value="GPCRSTE3"/>
</dbReference>
<proteinExistence type="inferred from homology"/>
<feature type="region of interest" description="Disordered" evidence="10">
    <location>
        <begin position="428"/>
        <end position="491"/>
    </location>
</feature>
<comment type="caution">
    <text evidence="12">The sequence shown here is derived from an EMBL/GenBank/DDBJ whole genome shotgun (WGS) entry which is preliminary data.</text>
</comment>
<dbReference type="GO" id="GO:0000750">
    <property type="term" value="P:pheromone-dependent signal transduction involved in conjugation with cellular fusion"/>
    <property type="evidence" value="ECO:0007669"/>
    <property type="project" value="TreeGrafter"/>
</dbReference>
<keyword evidence="8" id="KW-0675">Receptor</keyword>
<dbReference type="GO" id="GO:0004932">
    <property type="term" value="F:mating-type factor pheromone receptor activity"/>
    <property type="evidence" value="ECO:0007669"/>
    <property type="project" value="InterPro"/>
</dbReference>
<keyword evidence="4 11" id="KW-0812">Transmembrane</keyword>
<feature type="transmembrane region" description="Helical" evidence="11">
    <location>
        <begin position="93"/>
        <end position="115"/>
    </location>
</feature>
<dbReference type="InParanoid" id="A0A218ZCV0"/>
<feature type="transmembrane region" description="Helical" evidence="11">
    <location>
        <begin position="52"/>
        <end position="73"/>
    </location>
</feature>
<dbReference type="CDD" id="cd14966">
    <property type="entry name" value="7tmD_STE3"/>
    <property type="match status" value="1"/>
</dbReference>
<feature type="transmembrane region" description="Helical" evidence="11">
    <location>
        <begin position="311"/>
        <end position="329"/>
    </location>
</feature>
<accession>A0A218ZCV0</accession>
<dbReference type="PANTHER" id="PTHR28097">
    <property type="entry name" value="PHEROMONE A FACTOR RECEPTOR"/>
    <property type="match status" value="1"/>
</dbReference>
<feature type="transmembrane region" description="Helical" evidence="11">
    <location>
        <begin position="136"/>
        <end position="157"/>
    </location>
</feature>
<keyword evidence="13" id="KW-1185">Reference proteome</keyword>
<keyword evidence="5 11" id="KW-1133">Transmembrane helix</keyword>
<evidence type="ECO:0000256" key="11">
    <source>
        <dbReference type="SAM" id="Phobius"/>
    </source>
</evidence>
<keyword evidence="9" id="KW-0807">Transducer</keyword>
<name>A0A218ZCV0_9HELO</name>
<dbReference type="Proteomes" id="UP000242519">
    <property type="component" value="Unassembled WGS sequence"/>
</dbReference>
<reference evidence="12 13" key="1">
    <citation type="submission" date="2017-04" db="EMBL/GenBank/DDBJ databases">
        <title>Draft genome sequence of Marssonina coronaria NL1: causal agent of apple blotch.</title>
        <authorList>
            <person name="Cheng Q."/>
        </authorList>
    </citation>
    <scope>NUCLEOTIDE SEQUENCE [LARGE SCALE GENOMIC DNA]</scope>
    <source>
        <strain evidence="12 13">NL1</strain>
    </source>
</reference>
<keyword evidence="7 11" id="KW-0472">Membrane</keyword>
<feature type="transmembrane region" description="Helical" evidence="11">
    <location>
        <begin position="254"/>
        <end position="276"/>
    </location>
</feature>
<feature type="compositionally biased region" description="Low complexity" evidence="10">
    <location>
        <begin position="576"/>
        <end position="587"/>
    </location>
</feature>
<comment type="similarity">
    <text evidence="2">Belongs to the G-protein coupled receptor 4 family.</text>
</comment>
<comment type="subcellular location">
    <subcellularLocation>
        <location evidence="1">Membrane</location>
        <topology evidence="1">Multi-pass membrane protein</topology>
    </subcellularLocation>
</comment>
<gene>
    <name evidence="12" type="ORF">B2J93_8373</name>
</gene>
<dbReference type="Pfam" id="PF02076">
    <property type="entry name" value="STE3"/>
    <property type="match status" value="2"/>
</dbReference>
<feature type="region of interest" description="Disordered" evidence="10">
    <location>
        <begin position="527"/>
        <end position="677"/>
    </location>
</feature>
<keyword evidence="6" id="KW-0297">G-protein coupled receptor</keyword>
<feature type="compositionally biased region" description="Polar residues" evidence="10">
    <location>
        <begin position="566"/>
        <end position="575"/>
    </location>
</feature>
<evidence type="ECO:0000256" key="7">
    <source>
        <dbReference type="ARBA" id="ARBA00023136"/>
    </source>
</evidence>
<evidence type="ECO:0000256" key="6">
    <source>
        <dbReference type="ARBA" id="ARBA00023040"/>
    </source>
</evidence>